<keyword evidence="11" id="KW-1185">Reference proteome</keyword>
<protein>
    <recommendedName>
        <fullName evidence="5 6">Flagellar basal-body rod protein FlgF</fullName>
    </recommendedName>
</protein>
<dbReference type="InterPro" id="IPR010930">
    <property type="entry name" value="Flg_bb/hook_C_dom"/>
</dbReference>
<evidence type="ECO:0000313" key="11">
    <source>
        <dbReference type="Proteomes" id="UP000297839"/>
    </source>
</evidence>
<keyword evidence="3 6" id="KW-0975">Bacterial flagellum</keyword>
<dbReference type="GO" id="GO:0030694">
    <property type="term" value="C:bacterial-type flagellum basal body, rod"/>
    <property type="evidence" value="ECO:0007669"/>
    <property type="project" value="UniProtKB-UniRule"/>
</dbReference>
<name>A0A4Z0C9M5_9BURK</name>
<evidence type="ECO:0000259" key="9">
    <source>
        <dbReference type="Pfam" id="PF22692"/>
    </source>
</evidence>
<dbReference type="SUPFAM" id="SSF117143">
    <property type="entry name" value="Flagellar hook protein flgE"/>
    <property type="match status" value="1"/>
</dbReference>
<dbReference type="InterPro" id="IPR053967">
    <property type="entry name" value="LlgE_F_G-like_D1"/>
</dbReference>
<evidence type="ECO:0000256" key="4">
    <source>
        <dbReference type="ARBA" id="ARBA00038560"/>
    </source>
</evidence>
<reference evidence="10 11" key="1">
    <citation type="submission" date="2019-03" db="EMBL/GenBank/DDBJ databases">
        <title>Ramlibacter sp. 18x22-1, whole genome shotgun sequence.</title>
        <authorList>
            <person name="Zhang X."/>
            <person name="Feng G."/>
            <person name="Zhu H."/>
        </authorList>
    </citation>
    <scope>NUCLEOTIDE SEQUENCE [LARGE SCALE GENOMIC DNA]</scope>
    <source>
        <strain evidence="10 11">18x22-1</strain>
    </source>
</reference>
<proteinExistence type="inferred from homology"/>
<evidence type="ECO:0000256" key="3">
    <source>
        <dbReference type="ARBA" id="ARBA00023143"/>
    </source>
</evidence>
<dbReference type="EMBL" id="SMLK01000001">
    <property type="protein sequence ID" value="TFZ08377.1"/>
    <property type="molecule type" value="Genomic_DNA"/>
</dbReference>
<gene>
    <name evidence="10" type="primary">flgF</name>
    <name evidence="10" type="ORF">EZ216_04270</name>
</gene>
<evidence type="ECO:0000256" key="6">
    <source>
        <dbReference type="RuleBase" id="RU362116"/>
    </source>
</evidence>
<keyword evidence="10" id="KW-0282">Flagellum</keyword>
<evidence type="ECO:0000259" key="7">
    <source>
        <dbReference type="Pfam" id="PF00460"/>
    </source>
</evidence>
<comment type="caution">
    <text evidence="10">The sequence shown here is derived from an EMBL/GenBank/DDBJ whole genome shotgun (WGS) entry which is preliminary data.</text>
</comment>
<dbReference type="NCBIfam" id="NF009280">
    <property type="entry name" value="PRK12640.1"/>
    <property type="match status" value="1"/>
</dbReference>
<sequence length="244" mass="25092">MDRLIYTAAAGARALMQRQDGHANNLANANTPGFRASETAFRAVPVRGEGMPTRVVSLEASAGFNEKSGPIEQTGRNLDVAVLGRGYLAVQAPDGTEAYTRAGALQVNDQGALVTSQGLPVNGEGGALNIPAGATVSIGRDGTVTAQPATGPAQQVGRLKLVNPEPGALRKGDDGLLRMDGGGEAPADPEVRVAAGALEGSNVNVVEAMVGMIAAARQFDTQMKLLQSAEQDDQRASQLLAPVR</sequence>
<dbReference type="RefSeq" id="WP_135248313.1">
    <property type="nucleotide sequence ID" value="NZ_SMLK01000001.1"/>
</dbReference>
<evidence type="ECO:0000256" key="2">
    <source>
        <dbReference type="ARBA" id="ARBA00009677"/>
    </source>
</evidence>
<dbReference type="Pfam" id="PF00460">
    <property type="entry name" value="Flg_bb_rod"/>
    <property type="match status" value="1"/>
</dbReference>
<feature type="domain" description="Flagellar basal-body/hook protein C-terminal" evidence="8">
    <location>
        <begin position="195"/>
        <end position="239"/>
    </location>
</feature>
<dbReference type="InterPro" id="IPR020013">
    <property type="entry name" value="Flagellar_FlgE/F/G"/>
</dbReference>
<dbReference type="OrthoDB" id="9804559at2"/>
<keyword evidence="10" id="KW-0969">Cilium</keyword>
<dbReference type="PANTHER" id="PTHR30435">
    <property type="entry name" value="FLAGELLAR PROTEIN"/>
    <property type="match status" value="1"/>
</dbReference>
<dbReference type="InterPro" id="IPR037925">
    <property type="entry name" value="FlgE/F/G-like"/>
</dbReference>
<feature type="domain" description="Flagellar basal body rod protein N-terminal" evidence="7">
    <location>
        <begin position="5"/>
        <end position="35"/>
    </location>
</feature>
<comment type="subunit">
    <text evidence="4 6">The basal body constitutes a major portion of the flagellar organelle and consists of five rings (E,L,P,S, and M) mounted on a central rod. The rod consists of about 26 subunits of FlgG in the distal portion, and FlgB, FlgC and FlgF are thought to build up the proximal portion of the rod with about 6 subunits each.</text>
</comment>
<keyword evidence="10" id="KW-0966">Cell projection</keyword>
<evidence type="ECO:0000313" key="10">
    <source>
        <dbReference type="EMBL" id="TFZ08377.1"/>
    </source>
</evidence>
<dbReference type="NCBIfam" id="TIGR03506">
    <property type="entry name" value="FlgEFG_subfam"/>
    <property type="match status" value="2"/>
</dbReference>
<dbReference type="Pfam" id="PF22692">
    <property type="entry name" value="LlgE_F_G_D1"/>
    <property type="match status" value="1"/>
</dbReference>
<dbReference type="Pfam" id="PF06429">
    <property type="entry name" value="Flg_bbr_C"/>
    <property type="match status" value="1"/>
</dbReference>
<organism evidence="10 11">
    <name type="scientific">Ramlibacter humi</name>
    <dbReference type="NCBI Taxonomy" id="2530451"/>
    <lineage>
        <taxon>Bacteria</taxon>
        <taxon>Pseudomonadati</taxon>
        <taxon>Pseudomonadota</taxon>
        <taxon>Betaproteobacteria</taxon>
        <taxon>Burkholderiales</taxon>
        <taxon>Comamonadaceae</taxon>
        <taxon>Ramlibacter</taxon>
    </lineage>
</organism>
<comment type="similarity">
    <text evidence="2 6">Belongs to the flagella basal body rod proteins family.</text>
</comment>
<dbReference type="InterPro" id="IPR012836">
    <property type="entry name" value="FlgF"/>
</dbReference>
<accession>A0A4Z0C9M5</accession>
<evidence type="ECO:0000256" key="1">
    <source>
        <dbReference type="ARBA" id="ARBA00004117"/>
    </source>
</evidence>
<feature type="domain" description="Flagellar hook protein FlgE/F/G-like D1" evidence="9">
    <location>
        <begin position="81"/>
        <end position="146"/>
    </location>
</feature>
<evidence type="ECO:0000256" key="5">
    <source>
        <dbReference type="ARBA" id="ARBA00040228"/>
    </source>
</evidence>
<dbReference type="Proteomes" id="UP000297839">
    <property type="component" value="Unassembled WGS sequence"/>
</dbReference>
<dbReference type="NCBIfam" id="TIGR02490">
    <property type="entry name" value="flgF"/>
    <property type="match status" value="1"/>
</dbReference>
<dbReference type="GO" id="GO:0071978">
    <property type="term" value="P:bacterial-type flagellum-dependent swarming motility"/>
    <property type="evidence" value="ECO:0007669"/>
    <property type="project" value="TreeGrafter"/>
</dbReference>
<dbReference type="InterPro" id="IPR001444">
    <property type="entry name" value="Flag_bb_rod_N"/>
</dbReference>
<comment type="subcellular location">
    <subcellularLocation>
        <location evidence="1 6">Bacterial flagellum basal body</location>
    </subcellularLocation>
</comment>
<dbReference type="PANTHER" id="PTHR30435:SF18">
    <property type="entry name" value="FLAGELLAR BASAL-BODY ROD PROTEIN FLGF"/>
    <property type="match status" value="1"/>
</dbReference>
<dbReference type="AlphaFoldDB" id="A0A4Z0C9M5"/>
<evidence type="ECO:0000259" key="8">
    <source>
        <dbReference type="Pfam" id="PF06429"/>
    </source>
</evidence>